<organism evidence="2">
    <name type="scientific">uncultured Solirubrobacteraceae bacterium</name>
    <dbReference type="NCBI Taxonomy" id="1162706"/>
    <lineage>
        <taxon>Bacteria</taxon>
        <taxon>Bacillati</taxon>
        <taxon>Actinomycetota</taxon>
        <taxon>Thermoleophilia</taxon>
        <taxon>Solirubrobacterales</taxon>
        <taxon>Solirubrobacteraceae</taxon>
        <taxon>environmental samples</taxon>
    </lineage>
</organism>
<feature type="compositionally biased region" description="Basic residues" evidence="1">
    <location>
        <begin position="275"/>
        <end position="288"/>
    </location>
</feature>
<feature type="compositionally biased region" description="Basic residues" evidence="1">
    <location>
        <begin position="25"/>
        <end position="46"/>
    </location>
</feature>
<feature type="compositionally biased region" description="Basic and acidic residues" evidence="1">
    <location>
        <begin position="132"/>
        <end position="143"/>
    </location>
</feature>
<proteinExistence type="predicted"/>
<reference evidence="2" key="1">
    <citation type="submission" date="2020-02" db="EMBL/GenBank/DDBJ databases">
        <authorList>
            <person name="Meier V. D."/>
        </authorList>
    </citation>
    <scope>NUCLEOTIDE SEQUENCE</scope>
    <source>
        <strain evidence="2">AVDCRST_MAG85</strain>
    </source>
</reference>
<name>A0A6J4U069_9ACTN</name>
<feature type="compositionally biased region" description="Basic and acidic residues" evidence="1">
    <location>
        <begin position="181"/>
        <end position="191"/>
    </location>
</feature>
<feature type="compositionally biased region" description="Basic and acidic residues" evidence="1">
    <location>
        <begin position="97"/>
        <end position="108"/>
    </location>
</feature>
<feature type="compositionally biased region" description="Low complexity" evidence="1">
    <location>
        <begin position="168"/>
        <end position="180"/>
    </location>
</feature>
<accession>A0A6J4U069</accession>
<evidence type="ECO:0000313" key="2">
    <source>
        <dbReference type="EMBL" id="CAA9534881.1"/>
    </source>
</evidence>
<feature type="compositionally biased region" description="Basic residues" evidence="1">
    <location>
        <begin position="72"/>
        <end position="96"/>
    </location>
</feature>
<feature type="compositionally biased region" description="Basic and acidic residues" evidence="1">
    <location>
        <begin position="53"/>
        <end position="71"/>
    </location>
</feature>
<feature type="non-terminal residue" evidence="2">
    <location>
        <position position="395"/>
    </location>
</feature>
<feature type="compositionally biased region" description="Basic residues" evidence="1">
    <location>
        <begin position="116"/>
        <end position="131"/>
    </location>
</feature>
<feature type="compositionally biased region" description="Basic residues" evidence="1">
    <location>
        <begin position="345"/>
        <end position="355"/>
    </location>
</feature>
<feature type="compositionally biased region" description="Basic and acidic residues" evidence="1">
    <location>
        <begin position="289"/>
        <end position="307"/>
    </location>
</feature>
<feature type="region of interest" description="Disordered" evidence="1">
    <location>
        <begin position="1"/>
        <end position="259"/>
    </location>
</feature>
<protein>
    <submittedName>
        <fullName evidence="2">Uncharacterized protein</fullName>
    </submittedName>
</protein>
<dbReference type="AlphaFoldDB" id="A0A6J4U069"/>
<feature type="compositionally biased region" description="Basic residues" evidence="1">
    <location>
        <begin position="316"/>
        <end position="334"/>
    </location>
</feature>
<dbReference type="EMBL" id="CADCVT010000453">
    <property type="protein sequence ID" value="CAA9534881.1"/>
    <property type="molecule type" value="Genomic_DNA"/>
</dbReference>
<feature type="compositionally biased region" description="Basic residues" evidence="1">
    <location>
        <begin position="362"/>
        <end position="395"/>
    </location>
</feature>
<gene>
    <name evidence="2" type="ORF">AVDCRST_MAG85-4007</name>
</gene>
<feature type="compositionally biased region" description="Basic residues" evidence="1">
    <location>
        <begin position="153"/>
        <end position="164"/>
    </location>
</feature>
<feature type="region of interest" description="Disordered" evidence="1">
    <location>
        <begin position="275"/>
        <end position="395"/>
    </location>
</feature>
<feature type="compositionally biased region" description="Basic residues" evidence="1">
    <location>
        <begin position="217"/>
        <end position="227"/>
    </location>
</feature>
<feature type="compositionally biased region" description="Basic and acidic residues" evidence="1">
    <location>
        <begin position="229"/>
        <end position="255"/>
    </location>
</feature>
<feature type="non-terminal residue" evidence="2">
    <location>
        <position position="1"/>
    </location>
</feature>
<evidence type="ECO:0000256" key="1">
    <source>
        <dbReference type="SAM" id="MobiDB-lite"/>
    </source>
</evidence>
<feature type="compositionally biased region" description="Basic residues" evidence="1">
    <location>
        <begin position="192"/>
        <end position="210"/>
    </location>
</feature>
<sequence>EQRDRRSPPGARVRLTPPRGPRAAGAHRRADRGVRAARRARSRRASRAAGRGALDRAHGARARDDPADRPQRRSRRGPHSAGVRQRRVRDVHRRRERDRPAGVREDPCRPAVGRGRGLHRRTAHLDRRHARARDPRRGRDAGHRPVVLLAHGAARRVRRRHPRRARDAVAAVAAADPRGLAARDHGADRRPARGPRHRRRPRGSRDRRRWLAGVRRSGPRLGRRGGRVPRPERRVVVARGAEQRRGEGHACADDRHRHRPAQLRRWDRDRLGLRGRRARPRRVPRHRLRDPQHDRGPGDRLADRVVEPDAQAPRAARPHRGRSRCAGRLARRGRVQRERRSVPVRPRRRRDRPGHRAAAARAARRGRAHAAPGRGRRPARGHGDHVRHRPARQRV</sequence>